<protein>
    <submittedName>
        <fullName evidence="3">16S rRNA (Guanine(966)-N(2))-methyltransferase RsmD</fullName>
        <ecNumber evidence="3">2.1.1.171</ecNumber>
    </submittedName>
</protein>
<keyword evidence="2 3" id="KW-0808">Transferase</keyword>
<proteinExistence type="predicted"/>
<comment type="caution">
    <text evidence="3">The sequence shown here is derived from an EMBL/GenBank/DDBJ whole genome shotgun (WGS) entry which is preliminary data.</text>
</comment>
<evidence type="ECO:0000313" key="4">
    <source>
        <dbReference type="Proteomes" id="UP000766595"/>
    </source>
</evidence>
<gene>
    <name evidence="3" type="primary">rsmD</name>
    <name evidence="3" type="ORF">KL771_27595</name>
</gene>
<organism evidence="3 4">
    <name type="scientific">Prosthecodimorpha staleyi</name>
    <dbReference type="NCBI Taxonomy" id="2840188"/>
    <lineage>
        <taxon>Bacteria</taxon>
        <taxon>Pseudomonadati</taxon>
        <taxon>Pseudomonadota</taxon>
        <taxon>Alphaproteobacteria</taxon>
        <taxon>Hyphomicrobiales</taxon>
        <taxon>Ancalomicrobiaceae</taxon>
        <taxon>Prosthecodimorpha</taxon>
    </lineage>
</organism>
<dbReference type="CDD" id="cd02440">
    <property type="entry name" value="AdoMet_MTases"/>
    <property type="match status" value="1"/>
</dbReference>
<accession>A0A947D8T7</accession>
<dbReference type="EMBL" id="JAHHZF010000026">
    <property type="protein sequence ID" value="MBT9293248.1"/>
    <property type="molecule type" value="Genomic_DNA"/>
</dbReference>
<dbReference type="InterPro" id="IPR029063">
    <property type="entry name" value="SAM-dependent_MTases_sf"/>
</dbReference>
<dbReference type="Gene3D" id="3.40.50.150">
    <property type="entry name" value="Vaccinia Virus protein VP39"/>
    <property type="match status" value="1"/>
</dbReference>
<evidence type="ECO:0000313" key="3">
    <source>
        <dbReference type="EMBL" id="MBT9293248.1"/>
    </source>
</evidence>
<dbReference type="NCBIfam" id="TIGR00095">
    <property type="entry name" value="16S rRNA (guanine(966)-N(2))-methyltransferase RsmD"/>
    <property type="match status" value="1"/>
</dbReference>
<dbReference type="EC" id="2.1.1.171" evidence="3"/>
<dbReference type="GO" id="GO:0003676">
    <property type="term" value="F:nucleic acid binding"/>
    <property type="evidence" value="ECO:0007669"/>
    <property type="project" value="InterPro"/>
</dbReference>
<dbReference type="PANTHER" id="PTHR43542:SF1">
    <property type="entry name" value="METHYLTRANSFERASE"/>
    <property type="match status" value="1"/>
</dbReference>
<dbReference type="PIRSF" id="PIRSF004553">
    <property type="entry name" value="CHP00095"/>
    <property type="match status" value="1"/>
</dbReference>
<dbReference type="SUPFAM" id="SSF53335">
    <property type="entry name" value="S-adenosyl-L-methionine-dependent methyltransferases"/>
    <property type="match status" value="1"/>
</dbReference>
<evidence type="ECO:0000256" key="2">
    <source>
        <dbReference type="ARBA" id="ARBA00022679"/>
    </source>
</evidence>
<dbReference type="GO" id="GO:0052913">
    <property type="term" value="F:16S rRNA (guanine(966)-N(2))-methyltransferase activity"/>
    <property type="evidence" value="ECO:0007669"/>
    <property type="project" value="UniProtKB-EC"/>
</dbReference>
<dbReference type="Proteomes" id="UP000766595">
    <property type="component" value="Unassembled WGS sequence"/>
</dbReference>
<dbReference type="PROSITE" id="PS00092">
    <property type="entry name" value="N6_MTASE"/>
    <property type="match status" value="1"/>
</dbReference>
<keyword evidence="1 3" id="KW-0489">Methyltransferase</keyword>
<name>A0A947D8T7_9HYPH</name>
<dbReference type="Pfam" id="PF03602">
    <property type="entry name" value="Cons_hypoth95"/>
    <property type="match status" value="1"/>
</dbReference>
<dbReference type="InterPro" id="IPR004398">
    <property type="entry name" value="RNA_MeTrfase_RsmD"/>
</dbReference>
<dbReference type="AlphaFoldDB" id="A0A947D8T7"/>
<reference evidence="3 4" key="1">
    <citation type="submission" date="2021-06" db="EMBL/GenBank/DDBJ databases">
        <authorList>
            <person name="Grouzdev D.S."/>
            <person name="Koziaeva V."/>
        </authorList>
    </citation>
    <scope>NUCLEOTIDE SEQUENCE [LARGE SCALE GENOMIC DNA]</scope>
    <source>
        <strain evidence="3 4">22</strain>
    </source>
</reference>
<dbReference type="InterPro" id="IPR002052">
    <property type="entry name" value="DNA_methylase_N6_adenine_CS"/>
</dbReference>
<dbReference type="PANTHER" id="PTHR43542">
    <property type="entry name" value="METHYLTRANSFERASE"/>
    <property type="match status" value="1"/>
</dbReference>
<keyword evidence="4" id="KW-1185">Reference proteome</keyword>
<dbReference type="RefSeq" id="WP_261971741.1">
    <property type="nucleotide sequence ID" value="NZ_JAHHZF010000026.1"/>
</dbReference>
<evidence type="ECO:0000256" key="1">
    <source>
        <dbReference type="ARBA" id="ARBA00022603"/>
    </source>
</evidence>
<sequence>MRIVGGRFRGTALAAPKSMAIRPTTDRVRETLFNILAHGHDDPVAGARVLDLFSGTGALGLEALSRGARFCLFVEEAAEARGLIRTNVEKLGQTGATKLWRRDATRLGELSGGLEPFDLCFLDPPYGKGLGEQALASARAGGWLRPDALCVLEEAAEAPFECPAGFDLLDDRDYGEARLRFLSVAG</sequence>